<evidence type="ECO:0000256" key="1">
    <source>
        <dbReference type="ARBA" id="ARBA00009018"/>
    </source>
</evidence>
<evidence type="ECO:0000256" key="2">
    <source>
        <dbReference type="ARBA" id="ARBA00022741"/>
    </source>
</evidence>
<comment type="pathway">
    <text evidence="5">Cofactor biosynthesis; coenzyme A biosynthesis; CoA from (R)-pantothenate: step 5/5.</text>
</comment>
<dbReference type="CDD" id="cd02022">
    <property type="entry name" value="DPCK"/>
    <property type="match status" value="1"/>
</dbReference>
<name>A0ABV3ZR49_9BURK</name>
<evidence type="ECO:0000313" key="7">
    <source>
        <dbReference type="EMBL" id="MEX8191890.1"/>
    </source>
</evidence>
<evidence type="ECO:0000256" key="3">
    <source>
        <dbReference type="ARBA" id="ARBA00022840"/>
    </source>
</evidence>
<keyword evidence="5 7" id="KW-0808">Transferase</keyword>
<organism evidence="7 8">
    <name type="scientific">Comamonas guangdongensis</name>
    <dbReference type="NCBI Taxonomy" id="510515"/>
    <lineage>
        <taxon>Bacteria</taxon>
        <taxon>Pseudomonadati</taxon>
        <taxon>Pseudomonadota</taxon>
        <taxon>Betaproteobacteria</taxon>
        <taxon>Burkholderiales</taxon>
        <taxon>Comamonadaceae</taxon>
        <taxon>Comamonas</taxon>
    </lineage>
</organism>
<feature type="binding site" evidence="5">
    <location>
        <begin position="20"/>
        <end position="25"/>
    </location>
    <ligand>
        <name>ATP</name>
        <dbReference type="ChEBI" id="CHEBI:30616"/>
    </ligand>
</feature>
<comment type="similarity">
    <text evidence="1 5">Belongs to the CoaE family.</text>
</comment>
<dbReference type="Gene3D" id="3.40.50.300">
    <property type="entry name" value="P-loop containing nucleotide triphosphate hydrolases"/>
    <property type="match status" value="1"/>
</dbReference>
<proteinExistence type="inferred from homology"/>
<keyword evidence="4 5" id="KW-0173">Coenzyme A biosynthesis</keyword>
<reference evidence="7 8" key="1">
    <citation type="journal article" date="2013" name="Int. J. Syst. Evol. Microbiol.">
        <title>Comamonas guangdongensis sp. nov., isolated from subterranean forest sediment, and emended description of the genus Comamonas.</title>
        <authorList>
            <person name="Zhang J."/>
            <person name="Wang Y."/>
            <person name="Zhou S."/>
            <person name="Wu C."/>
            <person name="He J."/>
            <person name="Li F."/>
        </authorList>
    </citation>
    <scope>NUCLEOTIDE SEQUENCE [LARGE SCALE GENOMIC DNA]</scope>
    <source>
        <strain evidence="7 8">CCTCC AB2011133</strain>
    </source>
</reference>
<comment type="subcellular location">
    <subcellularLocation>
        <location evidence="5">Cytoplasm</location>
    </subcellularLocation>
</comment>
<accession>A0ABV3ZR49</accession>
<dbReference type="InterPro" id="IPR027417">
    <property type="entry name" value="P-loop_NTPase"/>
</dbReference>
<comment type="caution">
    <text evidence="7">The sequence shown here is derived from an EMBL/GenBank/DDBJ whole genome shotgun (WGS) entry which is preliminary data.</text>
</comment>
<keyword evidence="2 5" id="KW-0547">Nucleotide-binding</keyword>
<dbReference type="Proteomes" id="UP001561046">
    <property type="component" value="Unassembled WGS sequence"/>
</dbReference>
<evidence type="ECO:0000256" key="5">
    <source>
        <dbReference type="HAMAP-Rule" id="MF_00376"/>
    </source>
</evidence>
<dbReference type="NCBIfam" id="TIGR00152">
    <property type="entry name" value="dephospho-CoA kinase"/>
    <property type="match status" value="1"/>
</dbReference>
<dbReference type="InterPro" id="IPR001977">
    <property type="entry name" value="Depp_CoAkinase"/>
</dbReference>
<evidence type="ECO:0000256" key="6">
    <source>
        <dbReference type="NCBIfam" id="TIGR00152"/>
    </source>
</evidence>
<comment type="catalytic activity">
    <reaction evidence="5">
        <text>3'-dephospho-CoA + ATP = ADP + CoA + H(+)</text>
        <dbReference type="Rhea" id="RHEA:18245"/>
        <dbReference type="ChEBI" id="CHEBI:15378"/>
        <dbReference type="ChEBI" id="CHEBI:30616"/>
        <dbReference type="ChEBI" id="CHEBI:57287"/>
        <dbReference type="ChEBI" id="CHEBI:57328"/>
        <dbReference type="ChEBI" id="CHEBI:456216"/>
        <dbReference type="EC" id="2.7.1.24"/>
    </reaction>
</comment>
<dbReference type="HAMAP" id="MF_00376">
    <property type="entry name" value="Dephospho_CoA_kinase"/>
    <property type="match status" value="1"/>
</dbReference>
<gene>
    <name evidence="5 7" type="primary">coaE</name>
    <name evidence="7" type="ORF">AB6724_03440</name>
</gene>
<dbReference type="PANTHER" id="PTHR10695:SF46">
    <property type="entry name" value="BIFUNCTIONAL COENZYME A SYNTHASE-RELATED"/>
    <property type="match status" value="1"/>
</dbReference>
<dbReference type="EC" id="2.7.1.24" evidence="5 6"/>
<dbReference type="GO" id="GO:0004140">
    <property type="term" value="F:dephospho-CoA kinase activity"/>
    <property type="evidence" value="ECO:0007669"/>
    <property type="project" value="UniProtKB-EC"/>
</dbReference>
<dbReference type="PANTHER" id="PTHR10695">
    <property type="entry name" value="DEPHOSPHO-COA KINASE-RELATED"/>
    <property type="match status" value="1"/>
</dbReference>
<evidence type="ECO:0000313" key="8">
    <source>
        <dbReference type="Proteomes" id="UP001561046"/>
    </source>
</evidence>
<sequence>MSLIQHAQAPYRLGLTGGIGSGKSTVAKRLQQRGATLIDADQISRSLTAAGGAALPAIATAFGPDLIDAQGALDRGRMRELVFADPEARQRLERILHPLIAEQTQHLQQQALSQGGKLVVHDIPLLVESGRWRPELDGVLVVDCRESTQIERVMARNGLSQAAVQSILAAQAKRAQRLAAADWVLYNDEGVTIESLNASTDQIATWFGL</sequence>
<keyword evidence="8" id="KW-1185">Reference proteome</keyword>
<dbReference type="RefSeq" id="WP_369337110.1">
    <property type="nucleotide sequence ID" value="NZ_JBFYGN010000003.1"/>
</dbReference>
<evidence type="ECO:0000256" key="4">
    <source>
        <dbReference type="ARBA" id="ARBA00022993"/>
    </source>
</evidence>
<keyword evidence="5 7" id="KW-0418">Kinase</keyword>
<keyword evidence="3 5" id="KW-0067">ATP-binding</keyword>
<keyword evidence="5" id="KW-0963">Cytoplasm</keyword>
<protein>
    <recommendedName>
        <fullName evidence="5 6">Dephospho-CoA kinase</fullName>
        <ecNumber evidence="5 6">2.7.1.24</ecNumber>
    </recommendedName>
    <alternativeName>
        <fullName evidence="5">Dephosphocoenzyme A kinase</fullName>
    </alternativeName>
</protein>
<dbReference type="SUPFAM" id="SSF52540">
    <property type="entry name" value="P-loop containing nucleoside triphosphate hydrolases"/>
    <property type="match status" value="1"/>
</dbReference>
<comment type="function">
    <text evidence="5">Catalyzes the phosphorylation of the 3'-hydroxyl group of dephosphocoenzyme A to form coenzyme A.</text>
</comment>
<dbReference type="Pfam" id="PF01121">
    <property type="entry name" value="CoaE"/>
    <property type="match status" value="1"/>
</dbReference>
<dbReference type="EMBL" id="JBFYGN010000003">
    <property type="protein sequence ID" value="MEX8191890.1"/>
    <property type="molecule type" value="Genomic_DNA"/>
</dbReference>
<dbReference type="PROSITE" id="PS51219">
    <property type="entry name" value="DPCK"/>
    <property type="match status" value="1"/>
</dbReference>